<evidence type="ECO:0000256" key="6">
    <source>
        <dbReference type="ARBA" id="ARBA00023002"/>
    </source>
</evidence>
<dbReference type="InterPro" id="IPR026759">
    <property type="entry name" value="P33MONOX"/>
</dbReference>
<name>A0AAX7SPY8_ASTCA</name>
<feature type="compositionally biased region" description="Polar residues" evidence="7">
    <location>
        <begin position="298"/>
        <end position="309"/>
    </location>
</feature>
<feature type="region of interest" description="Disordered" evidence="7">
    <location>
        <begin position="240"/>
        <end position="264"/>
    </location>
</feature>
<reference evidence="9 10" key="1">
    <citation type="submission" date="2018-05" db="EMBL/GenBank/DDBJ databases">
        <authorList>
            <person name="Datahose"/>
        </authorList>
    </citation>
    <scope>NUCLEOTIDE SEQUENCE</scope>
</reference>
<keyword evidence="4" id="KW-0963">Cytoplasm</keyword>
<evidence type="ECO:0000256" key="8">
    <source>
        <dbReference type="SAM" id="Phobius"/>
    </source>
</evidence>
<protein>
    <recommendedName>
        <fullName evidence="3">Putative monooxygenase p33MONOX</fullName>
    </recommendedName>
</protein>
<comment type="subcellular location">
    <subcellularLocation>
        <location evidence="1">Cytoplasm</location>
    </subcellularLocation>
</comment>
<comment type="similarity">
    <text evidence="2">Belongs to the P33MONOX family.</text>
</comment>
<reference evidence="9" key="3">
    <citation type="submission" date="2025-08" db="UniProtKB">
        <authorList>
            <consortium name="Ensembl"/>
        </authorList>
    </citation>
    <scope>IDENTIFICATION</scope>
</reference>
<evidence type="ECO:0000256" key="3">
    <source>
        <dbReference type="ARBA" id="ARBA00016432"/>
    </source>
</evidence>
<evidence type="ECO:0000256" key="1">
    <source>
        <dbReference type="ARBA" id="ARBA00004496"/>
    </source>
</evidence>
<reference evidence="9" key="4">
    <citation type="submission" date="2025-09" db="UniProtKB">
        <authorList>
            <consortium name="Ensembl"/>
        </authorList>
    </citation>
    <scope>IDENTIFICATION</scope>
</reference>
<evidence type="ECO:0000256" key="4">
    <source>
        <dbReference type="ARBA" id="ARBA00022490"/>
    </source>
</evidence>
<keyword evidence="8" id="KW-0472">Membrane</keyword>
<evidence type="ECO:0000313" key="10">
    <source>
        <dbReference type="Proteomes" id="UP000265100"/>
    </source>
</evidence>
<proteinExistence type="inferred from homology"/>
<evidence type="ECO:0000313" key="9">
    <source>
        <dbReference type="Ensembl" id="ENSACLP00000046614.1"/>
    </source>
</evidence>
<keyword evidence="10" id="KW-1185">Reference proteome</keyword>
<feature type="region of interest" description="Disordered" evidence="7">
    <location>
        <begin position="298"/>
        <end position="353"/>
    </location>
</feature>
<evidence type="ECO:0000256" key="5">
    <source>
        <dbReference type="ARBA" id="ARBA00022857"/>
    </source>
</evidence>
<dbReference type="GeneTree" id="ENSGT00390000000537"/>
<feature type="compositionally biased region" description="Low complexity" evidence="7">
    <location>
        <begin position="195"/>
        <end position="210"/>
    </location>
</feature>
<dbReference type="Ensembl" id="ENSACLT00000084348.1">
    <property type="protein sequence ID" value="ENSACLP00000046614.1"/>
    <property type="gene ID" value="ENSACLG00000008235.2"/>
</dbReference>
<reference evidence="10" key="2">
    <citation type="submission" date="2023-03" db="EMBL/GenBank/DDBJ databases">
        <authorList>
            <consortium name="Wellcome Sanger Institute Data Sharing"/>
        </authorList>
    </citation>
    <scope>NUCLEOTIDE SEQUENCE [LARGE SCALE GENOMIC DNA]</scope>
</reference>
<evidence type="ECO:0000256" key="7">
    <source>
        <dbReference type="SAM" id="MobiDB-lite"/>
    </source>
</evidence>
<feature type="transmembrane region" description="Helical" evidence="8">
    <location>
        <begin position="12"/>
        <end position="30"/>
    </location>
</feature>
<evidence type="ECO:0000256" key="2">
    <source>
        <dbReference type="ARBA" id="ARBA00008758"/>
    </source>
</evidence>
<sequence>MAELNCETSDYLVLITEVFSLVYLFVYLHSNVSFSFISVLESGTPSCLMGALSSPIGIQRHNISYDENMDGPMHSPPSDLTVNILWKEPVIPQNRFRKTEEGKSGEKLLSVEGAPSAKSPGPVVKAKATTLMSSLRIKESHKSLEEFEHQAGLTESGYYPHKGLSAEETHIHRRGDVTLPKLRMPSGNFKEDRLTTSASTTPSGTPSVTPNITPCVSPYSSPSVHRRNWFHLSPAPFLAAPETHSPNPSTDMGGNEGGGGDRWSFFGIRSVVQKSPTDPGSETSTGLSLQSYFGLQKSSTMDGTNTQVNLKVDDPTKFMPPKIEISDIEAKRQNPRPHKLKPRDMNVLTPSGF</sequence>
<dbReference type="PANTHER" id="PTHR28342">
    <property type="entry name" value="MONOOXYGENASE P33MONOX-RELATED"/>
    <property type="match status" value="1"/>
</dbReference>
<accession>A0AAX7SPY8</accession>
<dbReference type="PANTHER" id="PTHR28342:SF1">
    <property type="entry name" value="MONOOXYGENASE P33MONOX-RELATED"/>
    <property type="match status" value="1"/>
</dbReference>
<keyword evidence="5" id="KW-0521">NADP</keyword>
<organism evidence="9 10">
    <name type="scientific">Astatotilapia calliptera</name>
    <name type="common">Eastern happy</name>
    <name type="synonym">Chromis callipterus</name>
    <dbReference type="NCBI Taxonomy" id="8154"/>
    <lineage>
        <taxon>Eukaryota</taxon>
        <taxon>Metazoa</taxon>
        <taxon>Chordata</taxon>
        <taxon>Craniata</taxon>
        <taxon>Vertebrata</taxon>
        <taxon>Euteleostomi</taxon>
        <taxon>Actinopterygii</taxon>
        <taxon>Neopterygii</taxon>
        <taxon>Teleostei</taxon>
        <taxon>Neoteleostei</taxon>
        <taxon>Acanthomorphata</taxon>
        <taxon>Ovalentaria</taxon>
        <taxon>Cichlomorphae</taxon>
        <taxon>Cichliformes</taxon>
        <taxon>Cichlidae</taxon>
        <taxon>African cichlids</taxon>
        <taxon>Pseudocrenilabrinae</taxon>
        <taxon>Haplochromini</taxon>
        <taxon>Astatotilapia</taxon>
    </lineage>
</organism>
<dbReference type="GO" id="GO:0005737">
    <property type="term" value="C:cytoplasm"/>
    <property type="evidence" value="ECO:0007669"/>
    <property type="project" value="UniProtKB-SubCell"/>
</dbReference>
<dbReference type="Proteomes" id="UP000265100">
    <property type="component" value="Chromosome 2"/>
</dbReference>
<keyword evidence="8" id="KW-0812">Transmembrane</keyword>
<keyword evidence="6" id="KW-0560">Oxidoreductase</keyword>
<feature type="region of interest" description="Disordered" evidence="7">
    <location>
        <begin position="179"/>
        <end position="213"/>
    </location>
</feature>
<dbReference type="GO" id="GO:0016491">
    <property type="term" value="F:oxidoreductase activity"/>
    <property type="evidence" value="ECO:0007669"/>
    <property type="project" value="UniProtKB-KW"/>
</dbReference>
<keyword evidence="8" id="KW-1133">Transmembrane helix</keyword>
<dbReference type="Pfam" id="PF15302">
    <property type="entry name" value="P33MONOX"/>
    <property type="match status" value="1"/>
</dbReference>
<dbReference type="AlphaFoldDB" id="A0AAX7SPY8"/>